<accession>A0ACB8A998</accession>
<keyword evidence="2" id="KW-1185">Reference proteome</keyword>
<gene>
    <name evidence="1" type="ORF">BJ138DRAFT_1154893</name>
</gene>
<comment type="caution">
    <text evidence="1">The sequence shown here is derived from an EMBL/GenBank/DDBJ whole genome shotgun (WGS) entry which is preliminary data.</text>
</comment>
<protein>
    <submittedName>
        <fullName evidence="1">Uncharacterized protein</fullName>
    </submittedName>
</protein>
<evidence type="ECO:0000313" key="2">
    <source>
        <dbReference type="Proteomes" id="UP000790377"/>
    </source>
</evidence>
<reference evidence="1" key="1">
    <citation type="journal article" date="2021" name="New Phytol.">
        <title>Evolutionary innovations through gain and loss of genes in the ectomycorrhizal Boletales.</title>
        <authorList>
            <person name="Wu G."/>
            <person name="Miyauchi S."/>
            <person name="Morin E."/>
            <person name="Kuo A."/>
            <person name="Drula E."/>
            <person name="Varga T."/>
            <person name="Kohler A."/>
            <person name="Feng B."/>
            <person name="Cao Y."/>
            <person name="Lipzen A."/>
            <person name="Daum C."/>
            <person name="Hundley H."/>
            <person name="Pangilinan J."/>
            <person name="Johnson J."/>
            <person name="Barry K."/>
            <person name="LaButti K."/>
            <person name="Ng V."/>
            <person name="Ahrendt S."/>
            <person name="Min B."/>
            <person name="Choi I.G."/>
            <person name="Park H."/>
            <person name="Plett J.M."/>
            <person name="Magnuson J."/>
            <person name="Spatafora J.W."/>
            <person name="Nagy L.G."/>
            <person name="Henrissat B."/>
            <person name="Grigoriev I.V."/>
            <person name="Yang Z.L."/>
            <person name="Xu J."/>
            <person name="Martin F.M."/>
        </authorList>
    </citation>
    <scope>NUCLEOTIDE SEQUENCE</scope>
    <source>
        <strain evidence="1">ATCC 28755</strain>
    </source>
</reference>
<sequence>MFKTLIHTAGLVGLLSLQVLALDCGSKEYQSLCGNICLLSLHLYNEDSRVWVTGSVSIGSVTGSVSGTGSATTSGK</sequence>
<proteinExistence type="predicted"/>
<organism evidence="1 2">
    <name type="scientific">Hygrophoropsis aurantiaca</name>
    <dbReference type="NCBI Taxonomy" id="72124"/>
    <lineage>
        <taxon>Eukaryota</taxon>
        <taxon>Fungi</taxon>
        <taxon>Dikarya</taxon>
        <taxon>Basidiomycota</taxon>
        <taxon>Agaricomycotina</taxon>
        <taxon>Agaricomycetes</taxon>
        <taxon>Agaricomycetidae</taxon>
        <taxon>Boletales</taxon>
        <taxon>Coniophorineae</taxon>
        <taxon>Hygrophoropsidaceae</taxon>
        <taxon>Hygrophoropsis</taxon>
    </lineage>
</organism>
<dbReference type="EMBL" id="MU267751">
    <property type="protein sequence ID" value="KAH7909586.1"/>
    <property type="molecule type" value="Genomic_DNA"/>
</dbReference>
<dbReference type="Proteomes" id="UP000790377">
    <property type="component" value="Unassembled WGS sequence"/>
</dbReference>
<name>A0ACB8A998_9AGAM</name>
<evidence type="ECO:0000313" key="1">
    <source>
        <dbReference type="EMBL" id="KAH7909586.1"/>
    </source>
</evidence>